<evidence type="ECO:0000313" key="2">
    <source>
        <dbReference type="Proteomes" id="UP001549773"/>
    </source>
</evidence>
<sequence>MENRVRVTPKEKLLFVYNANSGKGNALMDVAHKILSPKTYDCNLCDITFGVFSENKLWKRFREQSSLDMEFLHKDEFAKGYASKFGHKFTFPIILAESANGFDVFVGTKELNALKNPEDLIRVLKSRSEAS</sequence>
<proteinExistence type="predicted"/>
<comment type="caution">
    <text evidence="1">The sequence shown here is derived from an EMBL/GenBank/DDBJ whole genome shotgun (WGS) entry which is preliminary data.</text>
</comment>
<gene>
    <name evidence="1" type="ORF">ABXZ32_11265</name>
</gene>
<evidence type="ECO:0000313" key="1">
    <source>
        <dbReference type="EMBL" id="MET7029980.1"/>
    </source>
</evidence>
<dbReference type="EMBL" id="JBEWYP010000006">
    <property type="protein sequence ID" value="MET7029980.1"/>
    <property type="molecule type" value="Genomic_DNA"/>
</dbReference>
<dbReference type="RefSeq" id="WP_354618778.1">
    <property type="nucleotide sequence ID" value="NZ_JBEWYP010000006.1"/>
</dbReference>
<protein>
    <submittedName>
        <fullName evidence="1">GTPase</fullName>
    </submittedName>
</protein>
<keyword evidence="2" id="KW-1185">Reference proteome</keyword>
<accession>A0ABV2TXG9</accession>
<name>A0ABV2TXG9_9FLAO</name>
<dbReference type="Proteomes" id="UP001549773">
    <property type="component" value="Unassembled WGS sequence"/>
</dbReference>
<organism evidence="1 2">
    <name type="scientific">Sediminicola luteus</name>
    <dbReference type="NCBI Taxonomy" id="319238"/>
    <lineage>
        <taxon>Bacteria</taxon>
        <taxon>Pseudomonadati</taxon>
        <taxon>Bacteroidota</taxon>
        <taxon>Flavobacteriia</taxon>
        <taxon>Flavobacteriales</taxon>
        <taxon>Flavobacteriaceae</taxon>
        <taxon>Sediminicola</taxon>
    </lineage>
</organism>
<reference evidence="1 2" key="1">
    <citation type="submission" date="2024-07" db="EMBL/GenBank/DDBJ databases">
        <title>The genome sequence of type strain Sediminicola luteus GDMCC 1.2596T.</title>
        <authorList>
            <person name="Liu Y."/>
        </authorList>
    </citation>
    <scope>NUCLEOTIDE SEQUENCE [LARGE SCALE GENOMIC DNA]</scope>
    <source>
        <strain evidence="1 2">GDMCC 1.2596</strain>
    </source>
</reference>